<proteinExistence type="predicted"/>
<dbReference type="AlphaFoldDB" id="A0AAW9S295"/>
<dbReference type="Proteomes" id="UP001403385">
    <property type="component" value="Unassembled WGS sequence"/>
</dbReference>
<reference evidence="1 2" key="1">
    <citation type="submission" date="2024-04" db="EMBL/GenBank/DDBJ databases">
        <title>Novel genus in family Flammeovirgaceae.</title>
        <authorList>
            <person name="Nguyen T.H."/>
            <person name="Vuong T.Q."/>
            <person name="Le H."/>
            <person name="Kim S.-G."/>
        </authorList>
    </citation>
    <scope>NUCLEOTIDE SEQUENCE [LARGE SCALE GENOMIC DNA]</scope>
    <source>
        <strain evidence="1 2">JCM 23209</strain>
    </source>
</reference>
<organism evidence="1 2">
    <name type="scientific">Rapidithrix thailandica</name>
    <dbReference type="NCBI Taxonomy" id="413964"/>
    <lineage>
        <taxon>Bacteria</taxon>
        <taxon>Pseudomonadati</taxon>
        <taxon>Bacteroidota</taxon>
        <taxon>Cytophagia</taxon>
        <taxon>Cytophagales</taxon>
        <taxon>Flammeovirgaceae</taxon>
        <taxon>Rapidithrix</taxon>
    </lineage>
</organism>
<keyword evidence="2" id="KW-1185">Reference proteome</keyword>
<comment type="caution">
    <text evidence="1">The sequence shown here is derived from an EMBL/GenBank/DDBJ whole genome shotgun (WGS) entry which is preliminary data.</text>
</comment>
<evidence type="ECO:0000313" key="1">
    <source>
        <dbReference type="EMBL" id="MEN7549325.1"/>
    </source>
</evidence>
<accession>A0AAW9S295</accession>
<name>A0AAW9S295_9BACT</name>
<evidence type="ECO:0000313" key="2">
    <source>
        <dbReference type="Proteomes" id="UP001403385"/>
    </source>
</evidence>
<protein>
    <submittedName>
        <fullName evidence="1">Uncharacterized protein</fullName>
    </submittedName>
</protein>
<dbReference type="EMBL" id="JBDKWZ010000008">
    <property type="protein sequence ID" value="MEN7549325.1"/>
    <property type="molecule type" value="Genomic_DNA"/>
</dbReference>
<sequence>MAVNGKPISALNEKVNLALDDFTEILDASEANLSNKNKKVSEQTRLKLFKEQLQKQKEILSGEFDTKDALRGFASPTDKQKYYVKEEDAFFEYDASDTASTDDGFIVLKTTVSEKEYRYIRQLSLNQIYTFATVQEAVSKLKKAPDGLKAKTIDFSNTVEGGGWYYQVKDSAHSPDGTRIITIVGDKHLEAVNYLVDTAANLSTNNPYIFPGASVFESDTGKGKTNKTDAAQRFNDLLYSINFINESGTAWILGLENKSLDFNNDSDPDKASKGTLTAYIKRDRFDFKTEHNAQFARLWVNKPTNIVNPTVLLSANDGIHGLSSLIIYGDRGTRIAKDSAFEMLFYRDGIEFWDKRDVKEGAGYRGFGETSKTNPAGVNFDDLAWYAWVPRKFVEDLAKGLTVPVTDAASITVNCQKHNRIMAEYSTTKTAQTITFQNVSAKSNIDIRITKTNAADLVLTLAGAGLTHFGYDDLSLNSTPEILLSGPAGSAFRINGQVNTTGNKIDWSVGNLLN</sequence>
<gene>
    <name evidence="1" type="ORF">AAG747_15480</name>
</gene>
<dbReference type="RefSeq" id="WP_346822101.1">
    <property type="nucleotide sequence ID" value="NZ_JBDKWZ010000008.1"/>
</dbReference>